<gene>
    <name evidence="2" type="ORF">MARA_48290</name>
</gene>
<geneLocation type="plasmid" evidence="3">
    <name>pjcm18538 dna</name>
</geneLocation>
<evidence type="ECO:0000313" key="3">
    <source>
        <dbReference type="Proteomes" id="UP000467428"/>
    </source>
</evidence>
<organism evidence="2 3">
    <name type="scientific">Mycolicibacterium arabiense</name>
    <dbReference type="NCBI Taxonomy" id="1286181"/>
    <lineage>
        <taxon>Bacteria</taxon>
        <taxon>Bacillati</taxon>
        <taxon>Actinomycetota</taxon>
        <taxon>Actinomycetes</taxon>
        <taxon>Mycobacteriales</taxon>
        <taxon>Mycobacteriaceae</taxon>
        <taxon>Mycolicibacterium</taxon>
    </lineage>
</organism>
<dbReference type="EMBL" id="AP022593">
    <property type="protein sequence ID" value="BBY51361.1"/>
    <property type="molecule type" value="Genomic_DNA"/>
</dbReference>
<dbReference type="InterPro" id="IPR029044">
    <property type="entry name" value="Nucleotide-diphossugar_trans"/>
</dbReference>
<dbReference type="CDD" id="cd00761">
    <property type="entry name" value="Glyco_tranf_GTA_type"/>
    <property type="match status" value="1"/>
</dbReference>
<dbReference type="Proteomes" id="UP000467428">
    <property type="component" value="Chromosome"/>
</dbReference>
<dbReference type="InterPro" id="IPR050834">
    <property type="entry name" value="Glycosyltransf_2"/>
</dbReference>
<feature type="domain" description="Glycosyltransferase 2-like" evidence="1">
    <location>
        <begin position="7"/>
        <end position="100"/>
    </location>
</feature>
<dbReference type="GO" id="GO:0016740">
    <property type="term" value="F:transferase activity"/>
    <property type="evidence" value="ECO:0007669"/>
    <property type="project" value="UniProtKB-KW"/>
</dbReference>
<dbReference type="PANTHER" id="PTHR43685:SF2">
    <property type="entry name" value="GLYCOSYLTRANSFERASE 2-LIKE DOMAIN-CONTAINING PROTEIN"/>
    <property type="match status" value="1"/>
</dbReference>
<keyword evidence="2" id="KW-0808">Transferase</keyword>
<dbReference type="Pfam" id="PF00535">
    <property type="entry name" value="Glycos_transf_2"/>
    <property type="match status" value="1"/>
</dbReference>
<dbReference type="InterPro" id="IPR001173">
    <property type="entry name" value="Glyco_trans_2-like"/>
</dbReference>
<dbReference type="RefSeq" id="WP_163921875.1">
    <property type="nucleotide sequence ID" value="NZ_AP022593.1"/>
</dbReference>
<dbReference type="AlphaFoldDB" id="A0A7I7S4Q3"/>
<dbReference type="KEGG" id="marz:MARA_48290"/>
<keyword evidence="3" id="KW-1185">Reference proteome</keyword>
<evidence type="ECO:0000259" key="1">
    <source>
        <dbReference type="Pfam" id="PF00535"/>
    </source>
</evidence>
<proteinExistence type="predicted"/>
<dbReference type="PANTHER" id="PTHR43685">
    <property type="entry name" value="GLYCOSYLTRANSFERASE"/>
    <property type="match status" value="1"/>
</dbReference>
<reference evidence="2 3" key="1">
    <citation type="journal article" date="2019" name="Emerg. Microbes Infect.">
        <title>Comprehensive subspecies identification of 175 nontuberculous mycobacteria species based on 7547 genomic profiles.</title>
        <authorList>
            <person name="Matsumoto Y."/>
            <person name="Kinjo T."/>
            <person name="Motooka D."/>
            <person name="Nabeya D."/>
            <person name="Jung N."/>
            <person name="Uechi K."/>
            <person name="Horii T."/>
            <person name="Iida T."/>
            <person name="Fujita J."/>
            <person name="Nakamura S."/>
        </authorList>
    </citation>
    <scope>NUCLEOTIDE SEQUENCE [LARGE SCALE GENOMIC DNA]</scope>
    <source>
        <strain evidence="2 3">JCM 18538</strain>
    </source>
</reference>
<dbReference type="SUPFAM" id="SSF53448">
    <property type="entry name" value="Nucleotide-diphospho-sugar transferases"/>
    <property type="match status" value="1"/>
</dbReference>
<evidence type="ECO:0000313" key="2">
    <source>
        <dbReference type="EMBL" id="BBY51361.1"/>
    </source>
</evidence>
<sequence>MSHVVSAVIATVGRPSVAVAVRSVLAQSAEVREVIVVLDAATSVSLPSDDRVVLIHAPAGSGAARCRQLGIDAARGSVIALLDDDDEWLPDKLECQLSKVRPEWGPGWVSSSRMAVVGPGDRRRTWPRRLIEPHESVADYLFRVREVGVGGAVLQTSTLVFPTALARQVRWDGHRGAVHDEPTWLIEVQRRVPDVRLLHVPEVLSVYDVRRSSVSRSSQDRTGDYIAWGLRHLVCESPRVRGDYLCSSPVSAAVSARSLPGVARAVWSALAYGRPGPCALTYAGLSAVRIVVGRLVSLIWS</sequence>
<accession>A0A7I7S4Q3</accession>
<protein>
    <submittedName>
        <fullName evidence="2">Glycosyl transferase</fullName>
    </submittedName>
</protein>
<dbReference type="Gene3D" id="3.90.550.10">
    <property type="entry name" value="Spore Coat Polysaccharide Biosynthesis Protein SpsA, Chain A"/>
    <property type="match status" value="1"/>
</dbReference>
<name>A0A7I7S4Q3_9MYCO</name>